<dbReference type="PROSITE" id="PS50206">
    <property type="entry name" value="RHODANESE_3"/>
    <property type="match status" value="1"/>
</dbReference>
<dbReference type="AlphaFoldDB" id="A0A9J6CNP6"/>
<keyword evidence="4" id="KW-1185">Reference proteome</keyword>
<dbReference type="CDD" id="cd01519">
    <property type="entry name" value="RHOD_HSP67B2"/>
    <property type="match status" value="1"/>
</dbReference>
<dbReference type="PANTHER" id="PTHR44086">
    <property type="entry name" value="THIOSULFATE SULFURTRANSFERASE RDL2, MITOCHONDRIAL-RELATED"/>
    <property type="match status" value="1"/>
</dbReference>
<dbReference type="InterPro" id="IPR001763">
    <property type="entry name" value="Rhodanese-like_dom"/>
</dbReference>
<dbReference type="PANTHER" id="PTHR44086:SF10">
    <property type="entry name" value="THIOSULFATE SULFURTRANSFERASE_RHODANESE-LIKE DOMAIN-CONTAINING PROTEIN 3"/>
    <property type="match status" value="1"/>
</dbReference>
<evidence type="ECO:0000256" key="1">
    <source>
        <dbReference type="SAM" id="SignalP"/>
    </source>
</evidence>
<proteinExistence type="predicted"/>
<organism evidence="3 4">
    <name type="scientific">Polypedilum vanderplanki</name>
    <name type="common">Sleeping chironomid midge</name>
    <dbReference type="NCBI Taxonomy" id="319348"/>
    <lineage>
        <taxon>Eukaryota</taxon>
        <taxon>Metazoa</taxon>
        <taxon>Ecdysozoa</taxon>
        <taxon>Arthropoda</taxon>
        <taxon>Hexapoda</taxon>
        <taxon>Insecta</taxon>
        <taxon>Pterygota</taxon>
        <taxon>Neoptera</taxon>
        <taxon>Endopterygota</taxon>
        <taxon>Diptera</taxon>
        <taxon>Nematocera</taxon>
        <taxon>Chironomoidea</taxon>
        <taxon>Chironomidae</taxon>
        <taxon>Chironominae</taxon>
        <taxon>Polypedilum</taxon>
        <taxon>Polypedilum</taxon>
    </lineage>
</organism>
<feature type="chain" id="PRO_5039947366" description="Rhodanese domain-containing protein" evidence="1">
    <location>
        <begin position="23"/>
        <end position="141"/>
    </location>
</feature>
<keyword evidence="1" id="KW-0732">Signal</keyword>
<accession>A0A9J6CNP6</accession>
<protein>
    <recommendedName>
        <fullName evidence="2">Rhodanese domain-containing protein</fullName>
    </recommendedName>
</protein>
<dbReference type="SMART" id="SM00450">
    <property type="entry name" value="RHOD"/>
    <property type="match status" value="1"/>
</dbReference>
<comment type="caution">
    <text evidence="3">The sequence shown here is derived from an EMBL/GenBank/DDBJ whole genome shotgun (WGS) entry which is preliminary data.</text>
</comment>
<feature type="domain" description="Rhodanese" evidence="2">
    <location>
        <begin position="38"/>
        <end position="141"/>
    </location>
</feature>
<name>A0A9J6CNP6_POLVA</name>
<sequence>MKFFTTIFVFLVGAVLINKIQMSEIEIATYEEIKDLPNHPEKLLIDVREPHELESTGKIPTSINIPLSKVKDALSNLDENDFKNTYGRTKPTKEDEIIFSCLLGGRAQKGAEAAVDLGYKNVKNYKGSWTEYAQKEGLKVE</sequence>
<dbReference type="EMBL" id="JADBJN010000001">
    <property type="protein sequence ID" value="KAG5683251.1"/>
    <property type="molecule type" value="Genomic_DNA"/>
</dbReference>
<dbReference type="InterPro" id="IPR036873">
    <property type="entry name" value="Rhodanese-like_dom_sf"/>
</dbReference>
<evidence type="ECO:0000313" key="4">
    <source>
        <dbReference type="Proteomes" id="UP001107558"/>
    </source>
</evidence>
<evidence type="ECO:0000259" key="2">
    <source>
        <dbReference type="PROSITE" id="PS50206"/>
    </source>
</evidence>
<dbReference type="SUPFAM" id="SSF52821">
    <property type="entry name" value="Rhodanese/Cell cycle control phosphatase"/>
    <property type="match status" value="1"/>
</dbReference>
<evidence type="ECO:0000313" key="3">
    <source>
        <dbReference type="EMBL" id="KAG5683251.1"/>
    </source>
</evidence>
<gene>
    <name evidence="3" type="ORF">PVAND_012543</name>
</gene>
<dbReference type="Gene3D" id="3.40.250.10">
    <property type="entry name" value="Rhodanese-like domain"/>
    <property type="match status" value="1"/>
</dbReference>
<feature type="signal peptide" evidence="1">
    <location>
        <begin position="1"/>
        <end position="22"/>
    </location>
</feature>
<reference evidence="3" key="1">
    <citation type="submission" date="2021-03" db="EMBL/GenBank/DDBJ databases">
        <title>Chromosome level genome of the anhydrobiotic midge Polypedilum vanderplanki.</title>
        <authorList>
            <person name="Yoshida Y."/>
            <person name="Kikawada T."/>
            <person name="Gusev O."/>
        </authorList>
    </citation>
    <scope>NUCLEOTIDE SEQUENCE</scope>
    <source>
        <strain evidence="3">NIAS01</strain>
        <tissue evidence="3">Whole body or cell culture</tissue>
    </source>
</reference>
<dbReference type="Proteomes" id="UP001107558">
    <property type="component" value="Chromosome 1"/>
</dbReference>
<dbReference type="OrthoDB" id="566238at2759"/>
<dbReference type="Pfam" id="PF00581">
    <property type="entry name" value="Rhodanese"/>
    <property type="match status" value="1"/>
</dbReference>